<sequence>MTCWMTRATLSIPSATEATTAGGNFSLLRGRWCRMENNEKLFLSQKDMLEILPFGRTTLQKLLNARVLPVVKVGRKYLTTRKELEAWVSKYRGKEIKY</sequence>
<evidence type="ECO:0000313" key="3">
    <source>
        <dbReference type="Proteomes" id="UP000276301"/>
    </source>
</evidence>
<keyword evidence="3" id="KW-1185">Reference proteome</keyword>
<dbReference type="Proteomes" id="UP000276301">
    <property type="component" value="Unassembled WGS sequence"/>
</dbReference>
<reference evidence="2 3" key="1">
    <citation type="submission" date="2018-10" db="EMBL/GenBank/DDBJ databases">
        <title>Anaerotruncus faecis sp. nov., isolated from human feces.</title>
        <authorList>
            <person name="Wang Y.-J."/>
        </authorList>
    </citation>
    <scope>NUCLEOTIDE SEQUENCE [LARGE SCALE GENOMIC DNA]</scope>
    <source>
        <strain evidence="2 3">22A2-44</strain>
    </source>
</reference>
<dbReference type="Pfam" id="PF12728">
    <property type="entry name" value="HTH_17"/>
    <property type="match status" value="1"/>
</dbReference>
<gene>
    <name evidence="2" type="ORF">D4A47_09505</name>
</gene>
<proteinExistence type="predicted"/>
<evidence type="ECO:0000259" key="1">
    <source>
        <dbReference type="Pfam" id="PF12728"/>
    </source>
</evidence>
<accession>A0A498CLF0</accession>
<feature type="domain" description="Helix-turn-helix" evidence="1">
    <location>
        <begin position="43"/>
        <end position="90"/>
    </location>
</feature>
<evidence type="ECO:0000313" key="2">
    <source>
        <dbReference type="EMBL" id="RLL09743.1"/>
    </source>
</evidence>
<dbReference type="EMBL" id="RCHT01000017">
    <property type="protein sequence ID" value="RLL09743.1"/>
    <property type="molecule type" value="Genomic_DNA"/>
</dbReference>
<organism evidence="2 3">
    <name type="scientific">Anaerotruncus massiliensis</name>
    <name type="common">ex Liu et al. 2021</name>
    <dbReference type="NCBI Taxonomy" id="2321404"/>
    <lineage>
        <taxon>Bacteria</taxon>
        <taxon>Bacillati</taxon>
        <taxon>Bacillota</taxon>
        <taxon>Clostridia</taxon>
        <taxon>Eubacteriales</taxon>
        <taxon>Oscillospiraceae</taxon>
        <taxon>Anaerotruncus</taxon>
    </lineage>
</organism>
<dbReference type="GO" id="GO:0003677">
    <property type="term" value="F:DNA binding"/>
    <property type="evidence" value="ECO:0007669"/>
    <property type="project" value="UniProtKB-KW"/>
</dbReference>
<dbReference type="InterPro" id="IPR041657">
    <property type="entry name" value="HTH_17"/>
</dbReference>
<comment type="caution">
    <text evidence="2">The sequence shown here is derived from an EMBL/GenBank/DDBJ whole genome shotgun (WGS) entry which is preliminary data.</text>
</comment>
<keyword evidence="2" id="KW-0238">DNA-binding</keyword>
<dbReference type="AlphaFoldDB" id="A0A498CLF0"/>
<name>A0A498CLF0_9FIRM</name>
<protein>
    <submittedName>
        <fullName evidence="2">DNA-binding protein</fullName>
    </submittedName>
</protein>